<sequence length="627" mass="69415">MPWQRRVYTALPKAMASIKGIITTGCIEWTVLRVTFDVRVKRHLTGAASQRKARSYLPSDDRSFFSTGGSGETRTVLYIGTQASPEGALAQLEMFREAARVARVTHAIGFIVEAAIVHDPQYEPLMKAIFSTPAGDRRSTVIFVEGADFTLGDNPVAIIFPADSTNADIQATHTAVLSFGNTGLLQALIFHNTVKTKIQLQALGIHGLDIGVAVTDVAAMPYMQSNLSPWVRQAASSIPEQADFHFFFTTRSCVPGTGDLPDVMQVQDISVACPHQVMTAIRAFERTYSYGFMINGMNEPNDCAAVLCFSTPTKQQPSFMAIPIDALAKGLFTKDALIRMLLCITMKQWSLEDEDGTDTPLMVKRFYGKFRANVEHLMTQIAALNSAQEATLALKHGLQRTLDALDHITAYSKTKTERACIFANRYYTDLAAEAERKGLRVKSLDFIPDVFQPEAKMKEIGYEAALRALMDKFDVTDFSKVVSQRPSRPVEQDYSNFFSFTMRDATVEFDEFKMEGQRVSGRVVIGVDGVMVFGKEPPPDLSLLADEKERDDAMARFRARQASELQKIMEIQEPEKKWPNVKDEEAFAAFAALLSSGPYTDLQTTLPSAGPPAEHDDTADEDDVQGI</sequence>
<proteinExistence type="predicted"/>
<keyword evidence="3" id="KW-1185">Reference proteome</keyword>
<reference evidence="2 3" key="1">
    <citation type="submission" date="2014-11" db="EMBL/GenBank/DDBJ databases">
        <authorList>
            <person name="Zhu J."/>
            <person name="Qi W."/>
            <person name="Song R."/>
        </authorList>
    </citation>
    <scope>NUCLEOTIDE SEQUENCE [LARGE SCALE GENOMIC DNA]</scope>
</reference>
<dbReference type="AlphaFoldDB" id="A0A0G4F4F8"/>
<name>A0A0G4F4F8_VITBC</name>
<protein>
    <submittedName>
        <fullName evidence="2">Uncharacterized protein</fullName>
    </submittedName>
</protein>
<dbReference type="InParanoid" id="A0A0G4F4F8"/>
<organism evidence="2 3">
    <name type="scientific">Vitrella brassicaformis (strain CCMP3155)</name>
    <dbReference type="NCBI Taxonomy" id="1169540"/>
    <lineage>
        <taxon>Eukaryota</taxon>
        <taxon>Sar</taxon>
        <taxon>Alveolata</taxon>
        <taxon>Colpodellida</taxon>
        <taxon>Vitrellaceae</taxon>
        <taxon>Vitrella</taxon>
    </lineage>
</organism>
<evidence type="ECO:0000313" key="3">
    <source>
        <dbReference type="Proteomes" id="UP000041254"/>
    </source>
</evidence>
<gene>
    <name evidence="2" type="ORF">Vbra_8759</name>
</gene>
<evidence type="ECO:0000256" key="1">
    <source>
        <dbReference type="SAM" id="MobiDB-lite"/>
    </source>
</evidence>
<evidence type="ECO:0000313" key="2">
    <source>
        <dbReference type="EMBL" id="CEM06763.1"/>
    </source>
</evidence>
<feature type="compositionally biased region" description="Acidic residues" evidence="1">
    <location>
        <begin position="617"/>
        <end position="627"/>
    </location>
</feature>
<dbReference type="Proteomes" id="UP000041254">
    <property type="component" value="Unassembled WGS sequence"/>
</dbReference>
<accession>A0A0G4F4F8</accession>
<feature type="region of interest" description="Disordered" evidence="1">
    <location>
        <begin position="601"/>
        <end position="627"/>
    </location>
</feature>
<dbReference type="VEuPathDB" id="CryptoDB:Vbra_8759"/>
<dbReference type="EMBL" id="CDMY01000370">
    <property type="protein sequence ID" value="CEM06763.1"/>
    <property type="molecule type" value="Genomic_DNA"/>
</dbReference>